<dbReference type="SMART" id="SM01417">
    <property type="entry name" value="Solute_trans_a"/>
    <property type="match status" value="1"/>
</dbReference>
<dbReference type="Pfam" id="PF03619">
    <property type="entry name" value="Solute_trans_a"/>
    <property type="match status" value="1"/>
</dbReference>
<gene>
    <name evidence="7" type="ORF">WG66_14408</name>
</gene>
<sequence>MAEHEEGRCFKERAEDGPSLLQGGNLIWQTYHIGWIIASVLTVIATVVSFWLIHKHLKWYTNKREQRHIVRILFMVPIYAIVSLASYFWWNHATPLILIRDCYESTVLTSFFYLLLIYLSPHPDEQRALFQKIGLSKEADNEALRNGEEPQKWIFPMGFVKWKPSNGLSFLQITKWGVLQYCVLRPTTTFAAIILDYIGLYCESSWGPGWGHIYIIVIVSVSVTIAMYCLIQLYVSASTYLAPQKPLLKLFAIKAVVFLTFWQATFLSVLSMFGVVKDTRYMTAEDINIGIGALLETFEMMLFAFLHVHAFTYKVYKPIHNSRDLPTLPMGKWQALGHAMDFRETFREIWAGSKYMWAKLRGHEPSVDVGARRQAYYEDAFGRARPSHFSTQHFARKDSDPAEPKEADVTFPSVQVDFESERVVEVGGRKDWLGAGNHYGYGIYREKSEGLEEQIEKELAKRGYGGGKQDLNLGIGHSHIRPPVEEVGHQHQRSWWRSIYNRLSQSTDHDQGTRLSPSPSRAASRSKYCRKSSRRTSRHMPRERETENDPLSDYLHGIDDPPPASVLRKFRGNPLQSRRTADEYMHPADDDVLGPLYLYNDQQTSHLQRQQMRQSPRSAATPLSPSPPLLTSSPPQTSLLLAPQPDTSKDSLLGRVFPSRTDLSTAHTDSSNTRSFFTPSTSHGHEIGLAGERQVYHSQVPTLSMPEVVDDFHTHLSKTINQPRAMGGQNLEGTLQDLIPVSSPLTPQSPGRNSSHGLKRSSAQVYSPRERSSRMNRQSSPIQPQGQQRSYTPPLATRRRSTPMVLTVPAPLAPQARAPVHREPRPIPRPRSDNMDSTLSQPSYSGTLDAFKYPSPSPPVTSTPESEIRTNYYAHYPGMPPGSPPTSATRPIRNLQYTNCHFPSNAPLVSNSPTDNIRHTRVPPRATSHHDDYDHS</sequence>
<comment type="caution">
    <text evidence="7">The sequence shown here is derived from an EMBL/GenBank/DDBJ whole genome shotgun (WGS) entry which is preliminary data.</text>
</comment>
<feature type="transmembrane region" description="Helical" evidence="6">
    <location>
        <begin position="33"/>
        <end position="52"/>
    </location>
</feature>
<feature type="compositionally biased region" description="Polar residues" evidence="5">
    <location>
        <begin position="775"/>
        <end position="791"/>
    </location>
</feature>
<name>A0A0W0F9W8_MONRR</name>
<evidence type="ECO:0000313" key="8">
    <source>
        <dbReference type="Proteomes" id="UP000054988"/>
    </source>
</evidence>
<feature type="compositionally biased region" description="Basic and acidic residues" evidence="5">
    <location>
        <begin position="820"/>
        <end position="834"/>
    </location>
</feature>
<dbReference type="AlphaFoldDB" id="A0A0W0F9W8"/>
<feature type="transmembrane region" description="Helical" evidence="6">
    <location>
        <begin position="213"/>
        <end position="235"/>
    </location>
</feature>
<feature type="region of interest" description="Disordered" evidence="5">
    <location>
        <begin position="506"/>
        <end position="569"/>
    </location>
</feature>
<feature type="compositionally biased region" description="Basic residues" evidence="5">
    <location>
        <begin position="527"/>
        <end position="539"/>
    </location>
</feature>
<evidence type="ECO:0000256" key="5">
    <source>
        <dbReference type="SAM" id="MobiDB-lite"/>
    </source>
</evidence>
<evidence type="ECO:0000256" key="3">
    <source>
        <dbReference type="ARBA" id="ARBA00022989"/>
    </source>
</evidence>
<evidence type="ECO:0000256" key="2">
    <source>
        <dbReference type="ARBA" id="ARBA00022692"/>
    </source>
</evidence>
<keyword evidence="4 6" id="KW-0472">Membrane</keyword>
<accession>A0A0W0F9W8</accession>
<keyword evidence="2 6" id="KW-0812">Transmembrane</keyword>
<dbReference type="GO" id="GO:0016020">
    <property type="term" value="C:membrane"/>
    <property type="evidence" value="ECO:0007669"/>
    <property type="project" value="UniProtKB-SubCell"/>
</dbReference>
<dbReference type="eggNOG" id="KOG2641">
    <property type="taxonomic scope" value="Eukaryota"/>
</dbReference>
<protein>
    <recommendedName>
        <fullName evidence="9">DUF300-domain-containing protein</fullName>
    </recommendedName>
</protein>
<evidence type="ECO:0000256" key="4">
    <source>
        <dbReference type="ARBA" id="ARBA00023136"/>
    </source>
</evidence>
<feature type="compositionally biased region" description="Low complexity" evidence="5">
    <location>
        <begin position="516"/>
        <end position="526"/>
    </location>
</feature>
<feature type="compositionally biased region" description="Low complexity" evidence="5">
    <location>
        <begin position="618"/>
        <end position="645"/>
    </location>
</feature>
<feature type="region of interest" description="Disordered" evidence="5">
    <location>
        <begin position="903"/>
        <end position="936"/>
    </location>
</feature>
<feature type="compositionally biased region" description="Polar residues" evidence="5">
    <location>
        <begin position="903"/>
        <end position="915"/>
    </location>
</feature>
<feature type="transmembrane region" description="Helical" evidence="6">
    <location>
        <begin position="287"/>
        <end position="308"/>
    </location>
</feature>
<feature type="compositionally biased region" description="Polar residues" evidence="5">
    <location>
        <begin position="604"/>
        <end position="617"/>
    </location>
</feature>
<feature type="compositionally biased region" description="Polar residues" evidence="5">
    <location>
        <begin position="743"/>
        <end position="765"/>
    </location>
</feature>
<evidence type="ECO:0008006" key="9">
    <source>
        <dbReference type="Google" id="ProtNLM"/>
    </source>
</evidence>
<evidence type="ECO:0000256" key="1">
    <source>
        <dbReference type="ARBA" id="ARBA00004141"/>
    </source>
</evidence>
<evidence type="ECO:0000256" key="6">
    <source>
        <dbReference type="SAM" id="Phobius"/>
    </source>
</evidence>
<feature type="compositionally biased region" description="Polar residues" evidence="5">
    <location>
        <begin position="835"/>
        <end position="846"/>
    </location>
</feature>
<comment type="subcellular location">
    <subcellularLocation>
        <location evidence="1">Membrane</location>
        <topology evidence="1">Multi-pass membrane protein</topology>
    </subcellularLocation>
</comment>
<reference evidence="7 8" key="1">
    <citation type="submission" date="2015-12" db="EMBL/GenBank/DDBJ databases">
        <title>Draft genome sequence of Moniliophthora roreri, the causal agent of frosty pod rot of cacao.</title>
        <authorList>
            <person name="Aime M.C."/>
            <person name="Diaz-Valderrama J.R."/>
            <person name="Kijpornyongpan T."/>
            <person name="Phillips-Mora W."/>
        </authorList>
    </citation>
    <scope>NUCLEOTIDE SEQUENCE [LARGE SCALE GENOMIC DNA]</scope>
    <source>
        <strain evidence="7 8">MCA 2952</strain>
    </source>
</reference>
<feature type="region of interest" description="Disordered" evidence="5">
    <location>
        <begin position="604"/>
        <end position="685"/>
    </location>
</feature>
<dbReference type="PANTHER" id="PTHR23423">
    <property type="entry name" value="ORGANIC SOLUTE TRANSPORTER-RELATED"/>
    <property type="match status" value="1"/>
</dbReference>
<feature type="transmembrane region" description="Helical" evidence="6">
    <location>
        <begin position="255"/>
        <end position="275"/>
    </location>
</feature>
<organism evidence="7 8">
    <name type="scientific">Moniliophthora roreri</name>
    <name type="common">Frosty pod rot fungus</name>
    <name type="synonym">Monilia roreri</name>
    <dbReference type="NCBI Taxonomy" id="221103"/>
    <lineage>
        <taxon>Eukaryota</taxon>
        <taxon>Fungi</taxon>
        <taxon>Dikarya</taxon>
        <taxon>Basidiomycota</taxon>
        <taxon>Agaricomycotina</taxon>
        <taxon>Agaricomycetes</taxon>
        <taxon>Agaricomycetidae</taxon>
        <taxon>Agaricales</taxon>
        <taxon>Marasmiineae</taxon>
        <taxon>Marasmiaceae</taxon>
        <taxon>Moniliophthora</taxon>
    </lineage>
</organism>
<feature type="transmembrane region" description="Helical" evidence="6">
    <location>
        <begin position="72"/>
        <end position="90"/>
    </location>
</feature>
<dbReference type="EMBL" id="LATX01002192">
    <property type="protein sequence ID" value="KTB33080.1"/>
    <property type="molecule type" value="Genomic_DNA"/>
</dbReference>
<keyword evidence="3 6" id="KW-1133">Transmembrane helix</keyword>
<feature type="region of interest" description="Disordered" evidence="5">
    <location>
        <begin position="740"/>
        <end position="865"/>
    </location>
</feature>
<feature type="compositionally biased region" description="Polar residues" evidence="5">
    <location>
        <begin position="661"/>
        <end position="682"/>
    </location>
</feature>
<dbReference type="InterPro" id="IPR005178">
    <property type="entry name" value="Ostalpha/TMEM184C"/>
</dbReference>
<dbReference type="Proteomes" id="UP000054988">
    <property type="component" value="Unassembled WGS sequence"/>
</dbReference>
<proteinExistence type="predicted"/>
<evidence type="ECO:0000313" key="7">
    <source>
        <dbReference type="EMBL" id="KTB33080.1"/>
    </source>
</evidence>